<gene>
    <name evidence="4" type="ORF">B0A72_02520</name>
    <name evidence="5" type="ORF">SAMN05444387_3210</name>
</gene>
<dbReference type="EMBL" id="FRBX01000004">
    <property type="protein sequence ID" value="SHM79551.1"/>
    <property type="molecule type" value="Genomic_DNA"/>
</dbReference>
<proteinExistence type="predicted"/>
<dbReference type="GO" id="GO:0000976">
    <property type="term" value="F:transcription cis-regulatory region binding"/>
    <property type="evidence" value="ECO:0007669"/>
    <property type="project" value="TreeGrafter"/>
</dbReference>
<accession>A0AB36P769</accession>
<keyword evidence="1 2" id="KW-0238">DNA-binding</keyword>
<dbReference type="InterPro" id="IPR001647">
    <property type="entry name" value="HTH_TetR"/>
</dbReference>
<evidence type="ECO:0000259" key="3">
    <source>
        <dbReference type="PROSITE" id="PS50977"/>
    </source>
</evidence>
<evidence type="ECO:0000313" key="6">
    <source>
        <dbReference type="Proteomes" id="UP000184216"/>
    </source>
</evidence>
<reference evidence="4 7" key="1">
    <citation type="submission" date="2016-11" db="EMBL/GenBank/DDBJ databases">
        <title>Whole genomes of Flavobacteriaceae.</title>
        <authorList>
            <person name="Stine C."/>
            <person name="Li C."/>
            <person name="Tadesse D."/>
        </authorList>
    </citation>
    <scope>NUCLEOTIDE SEQUENCE [LARGE SCALE GENOMIC DNA]</scope>
    <source>
        <strain evidence="4 7">ATCC 19366</strain>
    </source>
</reference>
<dbReference type="Gene3D" id="1.10.357.10">
    <property type="entry name" value="Tetracycline Repressor, domain 2"/>
    <property type="match status" value="1"/>
</dbReference>
<protein>
    <submittedName>
        <fullName evidence="4">TetR family transcriptional regulator</fullName>
    </submittedName>
    <submittedName>
        <fullName evidence="5">Transcriptional regulator, TetR family</fullName>
    </submittedName>
</protein>
<evidence type="ECO:0000313" key="7">
    <source>
        <dbReference type="Proteomes" id="UP000198431"/>
    </source>
</evidence>
<evidence type="ECO:0000313" key="5">
    <source>
        <dbReference type="EMBL" id="SHM79551.1"/>
    </source>
</evidence>
<feature type="domain" description="HTH tetR-type" evidence="3">
    <location>
        <begin position="3"/>
        <end position="63"/>
    </location>
</feature>
<sequence length="199" mass="22709">MGISTEDRIKVAARRVFYKKGYAAARTVDLAREADVSTAMLNYYFRSKSRLFEVVMMESLSYFVMGLEEILNDQSTDLAYKLELLALQCIDRMIEDPELPLFILSEMRNNHSELIGKLQISGILKDSVFLCQLNQAGTQGKLRGTAPLHLVTNIMGLIFFPFIAKPLVSGSHGIDEMEFDIMVRERRTLIPFWIAMMIE</sequence>
<dbReference type="PANTHER" id="PTHR30055:SF226">
    <property type="entry name" value="HTH-TYPE TRANSCRIPTIONAL REGULATOR PKSA"/>
    <property type="match status" value="1"/>
</dbReference>
<evidence type="ECO:0000256" key="2">
    <source>
        <dbReference type="PROSITE-ProRule" id="PRU00335"/>
    </source>
</evidence>
<organism evidence="4 7">
    <name type="scientific">Flavobacterium pectinovorum</name>
    <dbReference type="NCBI Taxonomy" id="29533"/>
    <lineage>
        <taxon>Bacteria</taxon>
        <taxon>Pseudomonadati</taxon>
        <taxon>Bacteroidota</taxon>
        <taxon>Flavobacteriia</taxon>
        <taxon>Flavobacteriales</taxon>
        <taxon>Flavobacteriaceae</taxon>
        <taxon>Flavobacterium</taxon>
    </lineage>
</organism>
<dbReference type="Proteomes" id="UP000198431">
    <property type="component" value="Unassembled WGS sequence"/>
</dbReference>
<dbReference type="InterPro" id="IPR009057">
    <property type="entry name" value="Homeodomain-like_sf"/>
</dbReference>
<name>A0AB36P769_9FLAO</name>
<feature type="DNA-binding region" description="H-T-H motif" evidence="2">
    <location>
        <begin position="26"/>
        <end position="45"/>
    </location>
</feature>
<evidence type="ECO:0000313" key="4">
    <source>
        <dbReference type="EMBL" id="OXB07758.1"/>
    </source>
</evidence>
<dbReference type="PANTHER" id="PTHR30055">
    <property type="entry name" value="HTH-TYPE TRANSCRIPTIONAL REGULATOR RUTR"/>
    <property type="match status" value="1"/>
</dbReference>
<dbReference type="InterPro" id="IPR050109">
    <property type="entry name" value="HTH-type_TetR-like_transc_reg"/>
</dbReference>
<reference evidence="5 6" key="2">
    <citation type="submission" date="2016-11" db="EMBL/GenBank/DDBJ databases">
        <authorList>
            <person name="Varghese N."/>
            <person name="Submissions S."/>
        </authorList>
    </citation>
    <scope>NUCLEOTIDE SEQUENCE [LARGE SCALE GENOMIC DNA]</scope>
    <source>
        <strain evidence="5 6">DSM 6368</strain>
    </source>
</reference>
<dbReference type="GO" id="GO:0003700">
    <property type="term" value="F:DNA-binding transcription factor activity"/>
    <property type="evidence" value="ECO:0007669"/>
    <property type="project" value="TreeGrafter"/>
</dbReference>
<dbReference type="RefSeq" id="WP_073396239.1">
    <property type="nucleotide sequence ID" value="NZ_FRBX01000004.1"/>
</dbReference>
<dbReference type="PROSITE" id="PS50977">
    <property type="entry name" value="HTH_TETR_2"/>
    <property type="match status" value="1"/>
</dbReference>
<dbReference type="Pfam" id="PF00440">
    <property type="entry name" value="TetR_N"/>
    <property type="match status" value="1"/>
</dbReference>
<dbReference type="PRINTS" id="PR00455">
    <property type="entry name" value="HTHTETR"/>
</dbReference>
<dbReference type="Proteomes" id="UP000184216">
    <property type="component" value="Unassembled WGS sequence"/>
</dbReference>
<keyword evidence="6" id="KW-1185">Reference proteome</keyword>
<dbReference type="InterPro" id="IPR036271">
    <property type="entry name" value="Tet_transcr_reg_TetR-rel_C_sf"/>
</dbReference>
<dbReference type="AlphaFoldDB" id="A0AB36P769"/>
<dbReference type="SUPFAM" id="SSF48498">
    <property type="entry name" value="Tetracyclin repressor-like, C-terminal domain"/>
    <property type="match status" value="1"/>
</dbReference>
<comment type="caution">
    <text evidence="4">The sequence shown here is derived from an EMBL/GenBank/DDBJ whole genome shotgun (WGS) entry which is preliminary data.</text>
</comment>
<dbReference type="SUPFAM" id="SSF46689">
    <property type="entry name" value="Homeodomain-like"/>
    <property type="match status" value="1"/>
</dbReference>
<evidence type="ECO:0000256" key="1">
    <source>
        <dbReference type="ARBA" id="ARBA00023125"/>
    </source>
</evidence>
<dbReference type="EMBL" id="MUHB01000003">
    <property type="protein sequence ID" value="OXB07758.1"/>
    <property type="molecule type" value="Genomic_DNA"/>
</dbReference>